<sequence length="207" mass="22360">MPLTPWTRDTGLQVQMRFFTGLFGFVLLWSAPGLAQALSTPDQARQVVAGELADNLFCKGFGVNAHADEQGRNAVLTLAGASIHFKHEDEMDELYNSYTYRFTPPLAVNGVLVHSIMQSVGEGGALFIAEAEGDSQALAARIQAVRVGDDEVFAAGLLDWVQFHKTMGRAESGREAESMPEDIIIGADASQKKTGRFSFGCSTPMAM</sequence>
<dbReference type="Proteomes" id="UP000335415">
    <property type="component" value="Unassembled WGS sequence"/>
</dbReference>
<evidence type="ECO:0000313" key="2">
    <source>
        <dbReference type="Proteomes" id="UP000335415"/>
    </source>
</evidence>
<evidence type="ECO:0000313" key="1">
    <source>
        <dbReference type="EMBL" id="KAA8995598.1"/>
    </source>
</evidence>
<protein>
    <submittedName>
        <fullName evidence="1">Uncharacterized protein</fullName>
    </submittedName>
</protein>
<keyword evidence="2" id="KW-1185">Reference proteome</keyword>
<accession>A0A5J5FS82</accession>
<gene>
    <name evidence="1" type="ORF">FJU30_23835</name>
</gene>
<dbReference type="EMBL" id="VYKJ01000018">
    <property type="protein sequence ID" value="KAA8995598.1"/>
    <property type="molecule type" value="Genomic_DNA"/>
</dbReference>
<name>A0A5J5FS82_9GAMM</name>
<proteinExistence type="predicted"/>
<dbReference type="AlphaFoldDB" id="A0A5J5FS82"/>
<comment type="caution">
    <text evidence="1">The sequence shown here is derived from an EMBL/GenBank/DDBJ whole genome shotgun (WGS) entry which is preliminary data.</text>
</comment>
<organism evidence="1 2">
    <name type="scientific">Affinibrenneria salicis</name>
    <dbReference type="NCBI Taxonomy" id="2590031"/>
    <lineage>
        <taxon>Bacteria</taxon>
        <taxon>Pseudomonadati</taxon>
        <taxon>Pseudomonadota</taxon>
        <taxon>Gammaproteobacteria</taxon>
        <taxon>Enterobacterales</taxon>
        <taxon>Pectobacteriaceae</taxon>
        <taxon>Affinibrenneria</taxon>
    </lineage>
</organism>
<dbReference type="RefSeq" id="WP_223881689.1">
    <property type="nucleotide sequence ID" value="NZ_VYKJ01000018.1"/>
</dbReference>
<reference evidence="1 2" key="1">
    <citation type="submission" date="2019-09" db="EMBL/GenBank/DDBJ databases">
        <authorList>
            <person name="Li Y."/>
        </authorList>
    </citation>
    <scope>NUCLEOTIDE SEQUENCE [LARGE SCALE GENOMIC DNA]</scope>
    <source>
        <strain evidence="1 2">L3-3HA</strain>
    </source>
</reference>